<proteinExistence type="predicted"/>
<comment type="caution">
    <text evidence="1">The sequence shown here is derived from an EMBL/GenBank/DDBJ whole genome shotgun (WGS) entry which is preliminary data.</text>
</comment>
<keyword evidence="2" id="KW-1185">Reference proteome</keyword>
<dbReference type="AlphaFoldDB" id="A0A7X0D7D2"/>
<dbReference type="Proteomes" id="UP000546642">
    <property type="component" value="Unassembled WGS sequence"/>
</dbReference>
<protein>
    <submittedName>
        <fullName evidence="1">Uncharacterized protein</fullName>
    </submittedName>
</protein>
<reference evidence="1 2" key="1">
    <citation type="submission" date="2020-08" db="EMBL/GenBank/DDBJ databases">
        <title>Sequencing the genomes of 1000 actinobacteria strains.</title>
        <authorList>
            <person name="Klenk H.-P."/>
        </authorList>
    </citation>
    <scope>NUCLEOTIDE SEQUENCE [LARGE SCALE GENOMIC DNA]</scope>
    <source>
        <strain evidence="1 2">DSM 46659</strain>
    </source>
</reference>
<gene>
    <name evidence="1" type="ORF">HNR23_004393</name>
</gene>
<evidence type="ECO:0000313" key="1">
    <source>
        <dbReference type="EMBL" id="MBB6174333.1"/>
    </source>
</evidence>
<sequence>MHSGTALEGYDYEISIELRGFPDASYDELDGIGFREFEKISELGLPASYLVRDDQLHSSYLPGRGIRRFVPTVAVEDEKAREEVADQLKRARSPLPQTSLGTDVFLRIYSVGEAVAVERISQDKGEATLLPLCFIRRDLVTADLLGAVVCQTASRSHLERYPRKSFKETSELLLSVVGETAEDLSRNTECLLVQIRGGEITVFDIPVSVEGEEFALPRLIQREAPLQRSTLPAATAEVGDLLLSALERIRG</sequence>
<accession>A0A7X0D7D2</accession>
<organism evidence="1 2">
    <name type="scientific">Nocardiopsis mwathae</name>
    <dbReference type="NCBI Taxonomy" id="1472723"/>
    <lineage>
        <taxon>Bacteria</taxon>
        <taxon>Bacillati</taxon>
        <taxon>Actinomycetota</taxon>
        <taxon>Actinomycetes</taxon>
        <taxon>Streptosporangiales</taxon>
        <taxon>Nocardiopsidaceae</taxon>
        <taxon>Nocardiopsis</taxon>
    </lineage>
</organism>
<name>A0A7X0D7D2_9ACTN</name>
<evidence type="ECO:0000313" key="2">
    <source>
        <dbReference type="Proteomes" id="UP000546642"/>
    </source>
</evidence>
<dbReference type="EMBL" id="JACHDS010000001">
    <property type="protein sequence ID" value="MBB6174333.1"/>
    <property type="molecule type" value="Genomic_DNA"/>
</dbReference>
<dbReference type="RefSeq" id="WP_184078297.1">
    <property type="nucleotide sequence ID" value="NZ_JACHDS010000001.1"/>
</dbReference>